<dbReference type="InterPro" id="IPR054197">
    <property type="entry name" value="DUF6902"/>
</dbReference>
<sequence length="350" mass="38714">MNKVVPIGLPKRPGLAVRQALLLENFALNRRDSGDVYWLKENAELLNILRNSGAGLLPDALEVYATFYDTLEERLQFFPQYYRFLLSIGLDLEDLGMTGDTGARLCQRVADSDYAAAELSDLQRAEARHLLARRGQAGSDPQLNGRLHDFINTPQTFALPNKKAAYELTHIVFYLSDYGRVVPDLAPEAMISLEFAGLLAWLDQDVDLLAEVCIAIRFAGGTPGRIWEDWLSSESAGFVLLPDSPDGGQDAYHEYLVTGWWASQTGAAPFPGIPDRRGLSICRVAAARGPLRSISEYMFRLGDARSSDWGQMRGLLQSVLPEDEHRILEGAAASSDAFDEFFHGFARAGN</sequence>
<gene>
    <name evidence="1" type="ORF">G3256_07205</name>
</gene>
<dbReference type="Proteomes" id="UP000503308">
    <property type="component" value="Chromosome"/>
</dbReference>
<dbReference type="AlphaFoldDB" id="A0A858SRI8"/>
<name>A0A858SRI8_9RHOB</name>
<reference evidence="1 2" key="1">
    <citation type="submission" date="2020-02" db="EMBL/GenBank/DDBJ databases">
        <title>Genome sequence of Roseobacter ponti.</title>
        <authorList>
            <person name="Hollensteiner J."/>
            <person name="Schneider D."/>
            <person name="Poehlein A."/>
            <person name="Daniel R."/>
        </authorList>
    </citation>
    <scope>NUCLEOTIDE SEQUENCE [LARGE SCALE GENOMIC DNA]</scope>
    <source>
        <strain evidence="1 2">DSM 106830</strain>
    </source>
</reference>
<dbReference type="KEGG" id="rpon:G3256_07205"/>
<protein>
    <submittedName>
        <fullName evidence="1">Uncharacterized protein</fullName>
    </submittedName>
</protein>
<evidence type="ECO:0000313" key="1">
    <source>
        <dbReference type="EMBL" id="QJF50960.1"/>
    </source>
</evidence>
<proteinExistence type="predicted"/>
<dbReference type="EMBL" id="CP048788">
    <property type="protein sequence ID" value="QJF50960.1"/>
    <property type="molecule type" value="Genomic_DNA"/>
</dbReference>
<accession>A0A858SRI8</accession>
<organism evidence="1 2">
    <name type="scientific">Roseobacter ponti</name>
    <dbReference type="NCBI Taxonomy" id="1891787"/>
    <lineage>
        <taxon>Bacteria</taxon>
        <taxon>Pseudomonadati</taxon>
        <taxon>Pseudomonadota</taxon>
        <taxon>Alphaproteobacteria</taxon>
        <taxon>Rhodobacterales</taxon>
        <taxon>Roseobacteraceae</taxon>
        <taxon>Roseobacter</taxon>
    </lineage>
</organism>
<evidence type="ECO:0000313" key="2">
    <source>
        <dbReference type="Proteomes" id="UP000503308"/>
    </source>
</evidence>
<dbReference type="RefSeq" id="WP_169640176.1">
    <property type="nucleotide sequence ID" value="NZ_CP048788.1"/>
</dbReference>
<dbReference type="Pfam" id="PF21843">
    <property type="entry name" value="DUF6902"/>
    <property type="match status" value="1"/>
</dbReference>
<keyword evidence="2" id="KW-1185">Reference proteome</keyword>